<keyword evidence="1" id="KW-0472">Membrane</keyword>
<keyword evidence="1" id="KW-1133">Transmembrane helix</keyword>
<dbReference type="Proteomes" id="UP000075886">
    <property type="component" value="Unassembled WGS sequence"/>
</dbReference>
<dbReference type="EMBL" id="AXCN02001016">
    <property type="status" value="NOT_ANNOTATED_CDS"/>
    <property type="molecule type" value="Genomic_DNA"/>
</dbReference>
<feature type="transmembrane region" description="Helical" evidence="1">
    <location>
        <begin position="93"/>
        <end position="113"/>
    </location>
</feature>
<dbReference type="AlphaFoldDB" id="A0A182QCC6"/>
<sequence>MFSLMAKEDCNHLLCYVMIVLYVAGKVQSEPIPAGTAPIPERTDGSEESREDYVATAVTDDAILLVDSTTESTGTTHDRGLFTDTPVMDAITLIWYLATFIALISFFLVMACADRNRCRNNKPSAEQLTAPPTPAPSYRQFAPPSYDTLVFEKDNDSIFIIPYDTRIESDNQRNAEDLANSLEYIIRSPSLRRPSCHTVNRSDITVVNDETTVAASVPSVPVETSSSIERDVTVL</sequence>
<protein>
    <submittedName>
        <fullName evidence="3">Uncharacterized protein</fullName>
    </submittedName>
</protein>
<evidence type="ECO:0000256" key="2">
    <source>
        <dbReference type="SAM" id="SignalP"/>
    </source>
</evidence>
<feature type="chain" id="PRO_5046253813" evidence="2">
    <location>
        <begin position="30"/>
        <end position="235"/>
    </location>
</feature>
<proteinExistence type="predicted"/>
<feature type="signal peptide" evidence="2">
    <location>
        <begin position="1"/>
        <end position="29"/>
    </location>
</feature>
<reference evidence="4" key="1">
    <citation type="submission" date="2014-01" db="EMBL/GenBank/DDBJ databases">
        <title>The Genome Sequence of Anopheles farauti FAR1 (V2).</title>
        <authorList>
            <consortium name="The Broad Institute Genomics Platform"/>
            <person name="Neafsey D.E."/>
            <person name="Besansky N."/>
            <person name="Howell P."/>
            <person name="Walton C."/>
            <person name="Young S.K."/>
            <person name="Zeng Q."/>
            <person name="Gargeya S."/>
            <person name="Fitzgerald M."/>
            <person name="Haas B."/>
            <person name="Abouelleil A."/>
            <person name="Allen A.W."/>
            <person name="Alvarado L."/>
            <person name="Arachchi H.M."/>
            <person name="Berlin A.M."/>
            <person name="Chapman S.B."/>
            <person name="Gainer-Dewar J."/>
            <person name="Goldberg J."/>
            <person name="Griggs A."/>
            <person name="Gujja S."/>
            <person name="Hansen M."/>
            <person name="Howarth C."/>
            <person name="Imamovic A."/>
            <person name="Ireland A."/>
            <person name="Larimer J."/>
            <person name="McCowan C."/>
            <person name="Murphy C."/>
            <person name="Pearson M."/>
            <person name="Poon T.W."/>
            <person name="Priest M."/>
            <person name="Roberts A."/>
            <person name="Saif S."/>
            <person name="Shea T."/>
            <person name="Sisk P."/>
            <person name="Sykes S."/>
            <person name="Wortman J."/>
            <person name="Nusbaum C."/>
            <person name="Birren B."/>
        </authorList>
    </citation>
    <scope>NUCLEOTIDE SEQUENCE [LARGE SCALE GENOMIC DNA]</scope>
    <source>
        <strain evidence="4">FAR1</strain>
    </source>
</reference>
<organism evidence="3 4">
    <name type="scientific">Anopheles farauti</name>
    <dbReference type="NCBI Taxonomy" id="69004"/>
    <lineage>
        <taxon>Eukaryota</taxon>
        <taxon>Metazoa</taxon>
        <taxon>Ecdysozoa</taxon>
        <taxon>Arthropoda</taxon>
        <taxon>Hexapoda</taxon>
        <taxon>Insecta</taxon>
        <taxon>Pterygota</taxon>
        <taxon>Neoptera</taxon>
        <taxon>Endopterygota</taxon>
        <taxon>Diptera</taxon>
        <taxon>Nematocera</taxon>
        <taxon>Culicoidea</taxon>
        <taxon>Culicidae</taxon>
        <taxon>Anophelinae</taxon>
        <taxon>Anopheles</taxon>
    </lineage>
</organism>
<reference evidence="3" key="2">
    <citation type="submission" date="2020-05" db="UniProtKB">
        <authorList>
            <consortium name="EnsemblMetazoa"/>
        </authorList>
    </citation>
    <scope>IDENTIFICATION</scope>
    <source>
        <strain evidence="3">FAR1</strain>
    </source>
</reference>
<keyword evidence="2" id="KW-0732">Signal</keyword>
<keyword evidence="4" id="KW-1185">Reference proteome</keyword>
<name>A0A182QCC6_9DIPT</name>
<accession>A0A182QCC6</accession>
<dbReference type="EnsemblMetazoa" id="AFAF007337-RA">
    <property type="protein sequence ID" value="AFAF007337-PA"/>
    <property type="gene ID" value="AFAF007337"/>
</dbReference>
<dbReference type="VEuPathDB" id="VectorBase:AFAF007337"/>
<evidence type="ECO:0000313" key="4">
    <source>
        <dbReference type="Proteomes" id="UP000075886"/>
    </source>
</evidence>
<evidence type="ECO:0000256" key="1">
    <source>
        <dbReference type="SAM" id="Phobius"/>
    </source>
</evidence>
<evidence type="ECO:0000313" key="3">
    <source>
        <dbReference type="EnsemblMetazoa" id="AFAF007337-PA"/>
    </source>
</evidence>
<keyword evidence="1" id="KW-0812">Transmembrane</keyword>